<dbReference type="InterPro" id="IPR020602">
    <property type="entry name" value="GTP_CycHdrlase_I_dom"/>
</dbReference>
<dbReference type="OrthoDB" id="4966at2759"/>
<keyword evidence="6" id="KW-0378">Hydrolase</keyword>
<comment type="caution">
    <text evidence="10">The sequence shown here is derived from an EMBL/GenBank/DDBJ whole genome shotgun (WGS) entry which is preliminary data.</text>
</comment>
<dbReference type="InterPro" id="IPR043133">
    <property type="entry name" value="GTP-CH-I_C/QueF"/>
</dbReference>
<dbReference type="NCBIfam" id="TIGR00063">
    <property type="entry name" value="folE"/>
    <property type="match status" value="1"/>
</dbReference>
<dbReference type="FunFam" id="3.30.1130.10:FF:000001">
    <property type="entry name" value="GTP cyclohydrolase 1"/>
    <property type="match status" value="1"/>
</dbReference>
<protein>
    <recommendedName>
        <fullName evidence="5">GTP cyclohydrolase 1</fullName>
        <ecNumber evidence="4">3.5.4.16</ecNumber>
    </recommendedName>
    <alternativeName>
        <fullName evidence="7">GTP cyclohydrolase I</fullName>
    </alternativeName>
</protein>
<dbReference type="InterPro" id="IPR018234">
    <property type="entry name" value="GTP_CycHdrlase_I_CS"/>
</dbReference>
<feature type="region of interest" description="Disordered" evidence="8">
    <location>
        <begin position="1"/>
        <end position="47"/>
    </location>
</feature>
<dbReference type="AlphaFoldDB" id="A0A8J2SHU5"/>
<dbReference type="InterPro" id="IPR043134">
    <property type="entry name" value="GTP-CH-I_N"/>
</dbReference>
<evidence type="ECO:0000256" key="3">
    <source>
        <dbReference type="ARBA" id="ARBA00008085"/>
    </source>
</evidence>
<dbReference type="UniPathway" id="UPA00848">
    <property type="reaction ID" value="UER00151"/>
</dbReference>
<dbReference type="EMBL" id="CAKKNE010000001">
    <property type="protein sequence ID" value="CAH0366797.1"/>
    <property type="molecule type" value="Genomic_DNA"/>
</dbReference>
<evidence type="ECO:0000313" key="11">
    <source>
        <dbReference type="Proteomes" id="UP000789595"/>
    </source>
</evidence>
<evidence type="ECO:0000256" key="1">
    <source>
        <dbReference type="ARBA" id="ARBA00001052"/>
    </source>
</evidence>
<dbReference type="NCBIfam" id="NF006825">
    <property type="entry name" value="PRK09347.1-2"/>
    <property type="match status" value="1"/>
</dbReference>
<dbReference type="InterPro" id="IPR001474">
    <property type="entry name" value="GTP_CycHdrlase_I"/>
</dbReference>
<dbReference type="GO" id="GO:0006729">
    <property type="term" value="P:tetrahydrobiopterin biosynthetic process"/>
    <property type="evidence" value="ECO:0007669"/>
    <property type="project" value="TreeGrafter"/>
</dbReference>
<dbReference type="Proteomes" id="UP000789595">
    <property type="component" value="Unassembled WGS sequence"/>
</dbReference>
<dbReference type="GO" id="GO:0008270">
    <property type="term" value="F:zinc ion binding"/>
    <property type="evidence" value="ECO:0007669"/>
    <property type="project" value="TreeGrafter"/>
</dbReference>
<dbReference type="GO" id="GO:0003934">
    <property type="term" value="F:GTP cyclohydrolase I activity"/>
    <property type="evidence" value="ECO:0007669"/>
    <property type="project" value="UniProtKB-EC"/>
</dbReference>
<keyword evidence="11" id="KW-1185">Reference proteome</keyword>
<evidence type="ECO:0000256" key="7">
    <source>
        <dbReference type="ARBA" id="ARBA00030854"/>
    </source>
</evidence>
<dbReference type="PANTHER" id="PTHR11109:SF7">
    <property type="entry name" value="GTP CYCLOHYDROLASE 1"/>
    <property type="match status" value="1"/>
</dbReference>
<gene>
    <name evidence="10" type="ORF">PECAL_1P33060</name>
</gene>
<proteinExistence type="inferred from homology"/>
<feature type="domain" description="GTP cyclohydrolase I" evidence="9">
    <location>
        <begin position="56"/>
        <end position="232"/>
    </location>
</feature>
<evidence type="ECO:0000256" key="8">
    <source>
        <dbReference type="SAM" id="MobiDB-lite"/>
    </source>
</evidence>
<dbReference type="CDD" id="cd00642">
    <property type="entry name" value="GTP_cyclohydro1"/>
    <property type="match status" value="1"/>
</dbReference>
<dbReference type="SUPFAM" id="SSF55620">
    <property type="entry name" value="Tetrahydrobiopterin biosynthesis enzymes-like"/>
    <property type="match status" value="1"/>
</dbReference>
<dbReference type="PROSITE" id="PS00860">
    <property type="entry name" value="GTP_CYCLOHYDROL_1_2"/>
    <property type="match status" value="1"/>
</dbReference>
<dbReference type="GO" id="GO:0046654">
    <property type="term" value="P:tetrahydrofolate biosynthetic process"/>
    <property type="evidence" value="ECO:0007669"/>
    <property type="project" value="InterPro"/>
</dbReference>
<dbReference type="NCBIfam" id="NF006826">
    <property type="entry name" value="PRK09347.1-3"/>
    <property type="match status" value="1"/>
</dbReference>
<evidence type="ECO:0000256" key="2">
    <source>
        <dbReference type="ARBA" id="ARBA00005080"/>
    </source>
</evidence>
<accession>A0A8J2SHU5</accession>
<sequence length="239" mass="26389">MCRPPPKPRDDDATDDTEATHQSKRSRTKSLADQPPTPCELNRRAGNDEARVEKIAGAVSTILEALGEDRTRPGLQQTPKRLAQLLVDCTSGYARRLDEVLNGAVFEETYSEMVVVRDIALYSLCEHHVVPFHGKCHIAYVPNGRVLGLSKLARIAEMYARRLQVQERLTQQIAQAVQDACEPLGVGVVVECSHMCMCMRGVRAAGSSTVTSAVLGSFRSDFRTRQEFFANISMGARTL</sequence>
<evidence type="ECO:0000256" key="4">
    <source>
        <dbReference type="ARBA" id="ARBA00012715"/>
    </source>
</evidence>
<name>A0A8J2SHU5_9STRA</name>
<dbReference type="Pfam" id="PF01227">
    <property type="entry name" value="GTP_cyclohydroI"/>
    <property type="match status" value="1"/>
</dbReference>
<reference evidence="10" key="1">
    <citation type="submission" date="2021-11" db="EMBL/GenBank/DDBJ databases">
        <authorList>
            <consortium name="Genoscope - CEA"/>
            <person name="William W."/>
        </authorList>
    </citation>
    <scope>NUCLEOTIDE SEQUENCE</scope>
</reference>
<evidence type="ECO:0000256" key="6">
    <source>
        <dbReference type="ARBA" id="ARBA00022801"/>
    </source>
</evidence>
<evidence type="ECO:0000313" key="10">
    <source>
        <dbReference type="EMBL" id="CAH0366797.1"/>
    </source>
</evidence>
<dbReference type="Gene3D" id="1.10.286.10">
    <property type="match status" value="1"/>
</dbReference>
<organism evidence="10 11">
    <name type="scientific">Pelagomonas calceolata</name>
    <dbReference type="NCBI Taxonomy" id="35677"/>
    <lineage>
        <taxon>Eukaryota</taxon>
        <taxon>Sar</taxon>
        <taxon>Stramenopiles</taxon>
        <taxon>Ochrophyta</taxon>
        <taxon>Pelagophyceae</taxon>
        <taxon>Pelagomonadales</taxon>
        <taxon>Pelagomonadaceae</taxon>
        <taxon>Pelagomonas</taxon>
    </lineage>
</organism>
<dbReference type="GO" id="GO:0005737">
    <property type="term" value="C:cytoplasm"/>
    <property type="evidence" value="ECO:0007669"/>
    <property type="project" value="TreeGrafter"/>
</dbReference>
<evidence type="ECO:0000256" key="5">
    <source>
        <dbReference type="ARBA" id="ARBA00017272"/>
    </source>
</evidence>
<dbReference type="HAMAP" id="MF_00223">
    <property type="entry name" value="FolE"/>
    <property type="match status" value="1"/>
</dbReference>
<dbReference type="GO" id="GO:0005525">
    <property type="term" value="F:GTP binding"/>
    <property type="evidence" value="ECO:0007669"/>
    <property type="project" value="TreeGrafter"/>
</dbReference>
<dbReference type="PROSITE" id="PS00859">
    <property type="entry name" value="GTP_CYCLOHYDROL_1_1"/>
    <property type="match status" value="1"/>
</dbReference>
<comment type="pathway">
    <text evidence="2">Cofactor biosynthesis; 7,8-dihydroneopterin triphosphate biosynthesis; 7,8-dihydroneopterin triphosphate from GTP: step 1/1.</text>
</comment>
<comment type="catalytic activity">
    <reaction evidence="1">
        <text>GTP + H2O = 7,8-dihydroneopterin 3'-triphosphate + formate + H(+)</text>
        <dbReference type="Rhea" id="RHEA:17473"/>
        <dbReference type="ChEBI" id="CHEBI:15377"/>
        <dbReference type="ChEBI" id="CHEBI:15378"/>
        <dbReference type="ChEBI" id="CHEBI:15740"/>
        <dbReference type="ChEBI" id="CHEBI:37565"/>
        <dbReference type="ChEBI" id="CHEBI:58462"/>
        <dbReference type="EC" id="3.5.4.16"/>
    </reaction>
</comment>
<dbReference type="EC" id="3.5.4.16" evidence="4"/>
<dbReference type="PANTHER" id="PTHR11109">
    <property type="entry name" value="GTP CYCLOHYDROLASE I"/>
    <property type="match status" value="1"/>
</dbReference>
<comment type="similarity">
    <text evidence="3">Belongs to the GTP cyclohydrolase I family.</text>
</comment>
<dbReference type="Gene3D" id="3.30.1130.10">
    <property type="match status" value="1"/>
</dbReference>
<evidence type="ECO:0000259" key="9">
    <source>
        <dbReference type="Pfam" id="PF01227"/>
    </source>
</evidence>